<name>A0A7K1USS5_9NOCA</name>
<feature type="transmembrane region" description="Helical" evidence="1">
    <location>
        <begin position="137"/>
        <end position="161"/>
    </location>
</feature>
<organism evidence="2 3">
    <name type="scientific">Nocardia terrae</name>
    <dbReference type="NCBI Taxonomy" id="2675851"/>
    <lineage>
        <taxon>Bacteria</taxon>
        <taxon>Bacillati</taxon>
        <taxon>Actinomycetota</taxon>
        <taxon>Actinomycetes</taxon>
        <taxon>Mycobacteriales</taxon>
        <taxon>Nocardiaceae</taxon>
        <taxon>Nocardia</taxon>
    </lineage>
</organism>
<keyword evidence="1" id="KW-1133">Transmembrane helix</keyword>
<dbReference type="AlphaFoldDB" id="A0A7K1USS5"/>
<reference evidence="2 3" key="1">
    <citation type="submission" date="2019-12" db="EMBL/GenBank/DDBJ databases">
        <title>Nocardia sp. nov. ET3-3 isolated from soil.</title>
        <authorList>
            <person name="Kanchanasin P."/>
            <person name="Tanasupawat S."/>
            <person name="Yuki M."/>
            <person name="Kudo T."/>
        </authorList>
    </citation>
    <scope>NUCLEOTIDE SEQUENCE [LARGE SCALE GENOMIC DNA]</scope>
    <source>
        <strain evidence="2 3">ET3-3</strain>
    </source>
</reference>
<feature type="transmembrane region" description="Helical" evidence="1">
    <location>
        <begin position="98"/>
        <end position="117"/>
    </location>
</feature>
<dbReference type="EMBL" id="WRPP01000001">
    <property type="protein sequence ID" value="MVU77403.1"/>
    <property type="molecule type" value="Genomic_DNA"/>
</dbReference>
<feature type="transmembrane region" description="Helical" evidence="1">
    <location>
        <begin position="208"/>
        <end position="229"/>
    </location>
</feature>
<keyword evidence="1" id="KW-0472">Membrane</keyword>
<proteinExistence type="predicted"/>
<feature type="transmembrane region" description="Helical" evidence="1">
    <location>
        <begin position="173"/>
        <end position="196"/>
    </location>
</feature>
<feature type="transmembrane region" description="Helical" evidence="1">
    <location>
        <begin position="33"/>
        <end position="52"/>
    </location>
</feature>
<dbReference type="Proteomes" id="UP000466794">
    <property type="component" value="Unassembled WGS sequence"/>
</dbReference>
<feature type="transmembrane region" description="Helical" evidence="1">
    <location>
        <begin position="72"/>
        <end position="91"/>
    </location>
</feature>
<feature type="transmembrane region" description="Helical" evidence="1">
    <location>
        <begin position="6"/>
        <end position="21"/>
    </location>
</feature>
<keyword evidence="1" id="KW-0812">Transmembrane</keyword>
<sequence>MDYRFLILLVVVMAVLLLRCTRWKTEPTTRPITVTLAVLALVIVLHLPGVIGDRWLHDHTPEFLDFANWTNLLADLLMTALAGFSGALVARAWRLERLVPLIAAVTLVAAVSLIFVWQASDASQVATPHIGDLGGAATWYTVLSASAITLAGLMICASVVLATNMPWRLRLALIPMAAASAAGAAIGLMHLAGALTHPGQPFTDPSPATFTGTMGVACYAVSGLLDHVVRRNVPSTREEQREPAATVHC</sequence>
<accession>A0A7K1USS5</accession>
<evidence type="ECO:0000256" key="1">
    <source>
        <dbReference type="SAM" id="Phobius"/>
    </source>
</evidence>
<evidence type="ECO:0000313" key="2">
    <source>
        <dbReference type="EMBL" id="MVU77403.1"/>
    </source>
</evidence>
<keyword evidence="3" id="KW-1185">Reference proteome</keyword>
<protein>
    <submittedName>
        <fullName evidence="2">Uncharacterized protein</fullName>
    </submittedName>
</protein>
<comment type="caution">
    <text evidence="2">The sequence shown here is derived from an EMBL/GenBank/DDBJ whole genome shotgun (WGS) entry which is preliminary data.</text>
</comment>
<dbReference type="RefSeq" id="WP_157386749.1">
    <property type="nucleotide sequence ID" value="NZ_WRPP01000001.1"/>
</dbReference>
<gene>
    <name evidence="2" type="ORF">GPX89_09100</name>
</gene>
<evidence type="ECO:0000313" key="3">
    <source>
        <dbReference type="Proteomes" id="UP000466794"/>
    </source>
</evidence>